<reference evidence="3" key="1">
    <citation type="submission" date="2016-11" db="UniProtKB">
        <authorList>
            <consortium name="WormBaseParasite"/>
        </authorList>
    </citation>
    <scope>IDENTIFICATION</scope>
</reference>
<dbReference type="WBParaSite" id="MhA1_Contig1184.frz3.gene2">
    <property type="protein sequence ID" value="MhA1_Contig1184.frz3.gene2"/>
    <property type="gene ID" value="MhA1_Contig1184.frz3.gene2"/>
</dbReference>
<feature type="signal peptide" evidence="1">
    <location>
        <begin position="1"/>
        <end position="26"/>
    </location>
</feature>
<dbReference type="Proteomes" id="UP000095281">
    <property type="component" value="Unplaced"/>
</dbReference>
<proteinExistence type="predicted"/>
<sequence length="109" mass="12172">MSIAINFLRLIQCVVVIAAFVNLTKASEGLYGGLYGGYGWGAAPYWHSHDGHEGWNGQHGHHGHGVHHDGYGKHGDWGHDRQGHDDWGHGYKHKDNHGREFCIFKVCFG</sequence>
<organism evidence="2 3">
    <name type="scientific">Meloidogyne hapla</name>
    <name type="common">Root-knot nematode worm</name>
    <dbReference type="NCBI Taxonomy" id="6305"/>
    <lineage>
        <taxon>Eukaryota</taxon>
        <taxon>Metazoa</taxon>
        <taxon>Ecdysozoa</taxon>
        <taxon>Nematoda</taxon>
        <taxon>Chromadorea</taxon>
        <taxon>Rhabditida</taxon>
        <taxon>Tylenchina</taxon>
        <taxon>Tylenchomorpha</taxon>
        <taxon>Tylenchoidea</taxon>
        <taxon>Meloidogynidae</taxon>
        <taxon>Meloidogyninae</taxon>
        <taxon>Meloidogyne</taxon>
    </lineage>
</organism>
<evidence type="ECO:0000313" key="2">
    <source>
        <dbReference type="Proteomes" id="UP000095281"/>
    </source>
</evidence>
<evidence type="ECO:0000256" key="1">
    <source>
        <dbReference type="SAM" id="SignalP"/>
    </source>
</evidence>
<accession>A0A1I8B0S2</accession>
<protein>
    <submittedName>
        <fullName evidence="3">CX domain-containing protein</fullName>
    </submittedName>
</protein>
<name>A0A1I8B0S2_MELHA</name>
<keyword evidence="1" id="KW-0732">Signal</keyword>
<evidence type="ECO:0000313" key="3">
    <source>
        <dbReference type="WBParaSite" id="MhA1_Contig1184.frz3.gene2"/>
    </source>
</evidence>
<feature type="chain" id="PRO_5009315326" evidence="1">
    <location>
        <begin position="27"/>
        <end position="109"/>
    </location>
</feature>
<dbReference type="AlphaFoldDB" id="A0A1I8B0S2"/>
<keyword evidence="2" id="KW-1185">Reference proteome</keyword>